<name>A0A812N2J0_9DINO</name>
<keyword evidence="2" id="KW-1185">Reference proteome</keyword>
<accession>A0A812N2J0</accession>
<dbReference type="Proteomes" id="UP000604046">
    <property type="component" value="Unassembled WGS sequence"/>
</dbReference>
<evidence type="ECO:0000313" key="1">
    <source>
        <dbReference type="EMBL" id="CAE7295544.1"/>
    </source>
</evidence>
<dbReference type="EMBL" id="CAJNDS010002002">
    <property type="protein sequence ID" value="CAE7295544.1"/>
    <property type="molecule type" value="Genomic_DNA"/>
</dbReference>
<gene>
    <name evidence="1" type="ORF">SNAT2548_LOCUS15562</name>
</gene>
<reference evidence="1" key="1">
    <citation type="submission" date="2021-02" db="EMBL/GenBank/DDBJ databases">
        <authorList>
            <person name="Dougan E. K."/>
            <person name="Rhodes N."/>
            <person name="Thang M."/>
            <person name="Chan C."/>
        </authorList>
    </citation>
    <scope>NUCLEOTIDE SEQUENCE</scope>
</reference>
<evidence type="ECO:0000313" key="2">
    <source>
        <dbReference type="Proteomes" id="UP000604046"/>
    </source>
</evidence>
<comment type="caution">
    <text evidence="1">The sequence shown here is derived from an EMBL/GenBank/DDBJ whole genome shotgun (WGS) entry which is preliminary data.</text>
</comment>
<dbReference type="AlphaFoldDB" id="A0A812N2J0"/>
<proteinExistence type="predicted"/>
<protein>
    <submittedName>
        <fullName evidence="1">Uncharacterized protein</fullName>
    </submittedName>
</protein>
<sequence>MLVLEEMSQALALFDRWGGSYNLQFLNECADDDQWNAAWHAYLDGTGSPRALKTRTQELAKTSSSLAMGTLMNAAQLIDLVHKVNLICDEKHLDPTQTASHTNQIVEALPDLGQTVTAQVKTTVSSIVETCTHLLHHG</sequence>
<organism evidence="1 2">
    <name type="scientific">Symbiodinium natans</name>
    <dbReference type="NCBI Taxonomy" id="878477"/>
    <lineage>
        <taxon>Eukaryota</taxon>
        <taxon>Sar</taxon>
        <taxon>Alveolata</taxon>
        <taxon>Dinophyceae</taxon>
        <taxon>Suessiales</taxon>
        <taxon>Symbiodiniaceae</taxon>
        <taxon>Symbiodinium</taxon>
    </lineage>
</organism>